<dbReference type="GO" id="GO:0045892">
    <property type="term" value="P:negative regulation of DNA-templated transcription"/>
    <property type="evidence" value="ECO:0007669"/>
    <property type="project" value="TreeGrafter"/>
</dbReference>
<dbReference type="EMBL" id="BLLG01000022">
    <property type="protein sequence ID" value="GFH39040.1"/>
    <property type="molecule type" value="Genomic_DNA"/>
</dbReference>
<comment type="caution">
    <text evidence="5">The sequence shown here is derived from an EMBL/GenBank/DDBJ whole genome shotgun (WGS) entry which is preliminary data.</text>
</comment>
<protein>
    <submittedName>
        <fullName evidence="5">Winged helix-turn-helix transcriptional regulator</fullName>
    </submittedName>
</protein>
<dbReference type="PRINTS" id="PR00035">
    <property type="entry name" value="HTHGNTR"/>
</dbReference>
<keyword evidence="1" id="KW-0805">Transcription regulation</keyword>
<gene>
    <name evidence="5" type="ORF">SCWH03_53050</name>
</gene>
<dbReference type="PANTHER" id="PTHR44846:SF17">
    <property type="entry name" value="GNTR-FAMILY TRANSCRIPTIONAL REGULATOR"/>
    <property type="match status" value="1"/>
</dbReference>
<dbReference type="InterPro" id="IPR050679">
    <property type="entry name" value="Bact_HTH_transcr_reg"/>
</dbReference>
<dbReference type="CDD" id="cd07377">
    <property type="entry name" value="WHTH_GntR"/>
    <property type="match status" value="1"/>
</dbReference>
<evidence type="ECO:0000256" key="1">
    <source>
        <dbReference type="ARBA" id="ARBA00023015"/>
    </source>
</evidence>
<evidence type="ECO:0000256" key="2">
    <source>
        <dbReference type="ARBA" id="ARBA00023125"/>
    </source>
</evidence>
<dbReference type="InterPro" id="IPR036390">
    <property type="entry name" value="WH_DNA-bd_sf"/>
</dbReference>
<feature type="domain" description="HTH gntR-type" evidence="4">
    <location>
        <begin position="12"/>
        <end position="80"/>
    </location>
</feature>
<dbReference type="AlphaFoldDB" id="A0A6A0B1A8"/>
<keyword evidence="6" id="KW-1185">Reference proteome</keyword>
<dbReference type="GO" id="GO:0003700">
    <property type="term" value="F:DNA-binding transcription factor activity"/>
    <property type="evidence" value="ECO:0007669"/>
    <property type="project" value="InterPro"/>
</dbReference>
<evidence type="ECO:0000256" key="3">
    <source>
        <dbReference type="ARBA" id="ARBA00023163"/>
    </source>
</evidence>
<keyword evidence="2" id="KW-0238">DNA-binding</keyword>
<organism evidence="5 6">
    <name type="scientific">Streptomyces pacificus</name>
    <dbReference type="NCBI Taxonomy" id="2705029"/>
    <lineage>
        <taxon>Bacteria</taxon>
        <taxon>Bacillati</taxon>
        <taxon>Actinomycetota</taxon>
        <taxon>Actinomycetes</taxon>
        <taxon>Kitasatosporales</taxon>
        <taxon>Streptomycetaceae</taxon>
        <taxon>Streptomyces</taxon>
    </lineage>
</organism>
<dbReference type="InterPro" id="IPR000524">
    <property type="entry name" value="Tscrpt_reg_HTH_GntR"/>
</dbReference>
<dbReference type="SUPFAM" id="SSF46785">
    <property type="entry name" value="Winged helix' DNA-binding domain"/>
    <property type="match status" value="1"/>
</dbReference>
<dbReference type="InterPro" id="IPR036388">
    <property type="entry name" value="WH-like_DNA-bd_sf"/>
</dbReference>
<dbReference type="RefSeq" id="WP_254077012.1">
    <property type="nucleotide sequence ID" value="NZ_BLLG01000022.1"/>
</dbReference>
<dbReference type="PANTHER" id="PTHR44846">
    <property type="entry name" value="MANNOSYL-D-GLYCERATE TRANSPORT/METABOLISM SYSTEM REPRESSOR MNGR-RELATED"/>
    <property type="match status" value="1"/>
</dbReference>
<dbReference type="SMART" id="SM00345">
    <property type="entry name" value="HTH_GNTR"/>
    <property type="match status" value="1"/>
</dbReference>
<sequence>MPERCPDPHTPRAPYMRVLDALTADIRAGKFAQGERIPSEAELCERHKVARETARRAVRVLRERGLVVTEWGKGTFVAGPAERGEDEHQDE</sequence>
<dbReference type="GO" id="GO:0003677">
    <property type="term" value="F:DNA binding"/>
    <property type="evidence" value="ECO:0007669"/>
    <property type="project" value="UniProtKB-KW"/>
</dbReference>
<name>A0A6A0B1A8_9ACTN</name>
<proteinExistence type="predicted"/>
<dbReference type="Gene3D" id="1.10.10.10">
    <property type="entry name" value="Winged helix-like DNA-binding domain superfamily/Winged helix DNA-binding domain"/>
    <property type="match status" value="1"/>
</dbReference>
<evidence type="ECO:0000313" key="6">
    <source>
        <dbReference type="Proteomes" id="UP000484988"/>
    </source>
</evidence>
<evidence type="ECO:0000259" key="4">
    <source>
        <dbReference type="PROSITE" id="PS50949"/>
    </source>
</evidence>
<accession>A0A6A0B1A8</accession>
<dbReference type="Pfam" id="PF00392">
    <property type="entry name" value="GntR"/>
    <property type="match status" value="1"/>
</dbReference>
<keyword evidence="3" id="KW-0804">Transcription</keyword>
<evidence type="ECO:0000313" key="5">
    <source>
        <dbReference type="EMBL" id="GFH39040.1"/>
    </source>
</evidence>
<dbReference type="Proteomes" id="UP000484988">
    <property type="component" value="Unassembled WGS sequence"/>
</dbReference>
<reference evidence="5 6" key="1">
    <citation type="submission" date="2020-02" db="EMBL/GenBank/DDBJ databases">
        <title>Whole Genome Shotgun Sequence of Streptomyces sp. strain CWH03.</title>
        <authorList>
            <person name="Dohra H."/>
            <person name="Kodani S."/>
            <person name="Yamamura H."/>
        </authorList>
    </citation>
    <scope>NUCLEOTIDE SEQUENCE [LARGE SCALE GENOMIC DNA]</scope>
    <source>
        <strain evidence="5 6">CWH03</strain>
    </source>
</reference>
<dbReference type="PROSITE" id="PS50949">
    <property type="entry name" value="HTH_GNTR"/>
    <property type="match status" value="1"/>
</dbReference>